<dbReference type="NCBIfam" id="TIGR01509">
    <property type="entry name" value="HAD-SF-IA-v3"/>
    <property type="match status" value="1"/>
</dbReference>
<dbReference type="InterPro" id="IPR036412">
    <property type="entry name" value="HAD-like_sf"/>
</dbReference>
<dbReference type="KEGG" id="aef:GEV26_08665"/>
<dbReference type="InterPro" id="IPR023214">
    <property type="entry name" value="HAD_sf"/>
</dbReference>
<dbReference type="PANTHER" id="PTHR18901:SF38">
    <property type="entry name" value="PSEUDOURIDINE-5'-PHOSPHATASE"/>
    <property type="match status" value="1"/>
</dbReference>
<dbReference type="Gene3D" id="1.10.150.240">
    <property type="entry name" value="Putative phosphatase, domain 2"/>
    <property type="match status" value="1"/>
</dbReference>
<dbReference type="InterPro" id="IPR006439">
    <property type="entry name" value="HAD-SF_hydro_IA"/>
</dbReference>
<evidence type="ECO:0000313" key="2">
    <source>
        <dbReference type="Proteomes" id="UP000392064"/>
    </source>
</evidence>
<dbReference type="Proteomes" id="UP000392064">
    <property type="component" value="Chromosome"/>
</dbReference>
<evidence type="ECO:0000313" key="1">
    <source>
        <dbReference type="EMBL" id="QGG41428.1"/>
    </source>
</evidence>
<protein>
    <submittedName>
        <fullName evidence="1">HAD-IA family hydrolase</fullName>
    </submittedName>
</protein>
<dbReference type="EMBL" id="CP045737">
    <property type="protein sequence ID" value="QGG41428.1"/>
    <property type="molecule type" value="Genomic_DNA"/>
</dbReference>
<dbReference type="SUPFAM" id="SSF56784">
    <property type="entry name" value="HAD-like"/>
    <property type="match status" value="1"/>
</dbReference>
<dbReference type="InterPro" id="IPR023198">
    <property type="entry name" value="PGP-like_dom2"/>
</dbReference>
<dbReference type="InterPro" id="IPR041492">
    <property type="entry name" value="HAD_2"/>
</dbReference>
<dbReference type="Pfam" id="PF13419">
    <property type="entry name" value="HAD_2"/>
    <property type="match status" value="1"/>
</dbReference>
<dbReference type="SFLD" id="SFLDG01129">
    <property type="entry name" value="C1.5:_HAD__Beta-PGM__Phosphata"/>
    <property type="match status" value="1"/>
</dbReference>
<gene>
    <name evidence="1" type="ORF">GEV26_08665</name>
</gene>
<name>A0A5Q2MFM0_9ACTN</name>
<sequence>MGVTGGGPVPWQTGGPPGHRSTTVGPVTSYAAVLWDLDGTIVDTEPLWMAAEQELAEAHGKIWTEEDALQLVGNSLIASGEYIRTALEIDMTPEQIVDHLVASLATSLRGNVVWRPGARELIEALDAQGVPQALVTMSYVQIAEPIAEVLPFAAVVTGDAVTRPKPFPDPYLRAAELLGVDASDCLAIEDSATGAASATAAGCDVLAVPHYVHVPVADRRVQVPTLAGLTPADLDGLFG</sequence>
<organism evidence="1 2">
    <name type="scientific">Aeromicrobium yanjiei</name>
    <dbReference type="NCBI Taxonomy" id="2662028"/>
    <lineage>
        <taxon>Bacteria</taxon>
        <taxon>Bacillati</taxon>
        <taxon>Actinomycetota</taxon>
        <taxon>Actinomycetes</taxon>
        <taxon>Propionibacteriales</taxon>
        <taxon>Nocardioidaceae</taxon>
        <taxon>Aeromicrobium</taxon>
    </lineage>
</organism>
<dbReference type="Gene3D" id="3.40.50.1000">
    <property type="entry name" value="HAD superfamily/HAD-like"/>
    <property type="match status" value="1"/>
</dbReference>
<dbReference type="CDD" id="cd07505">
    <property type="entry name" value="HAD_BPGM-like"/>
    <property type="match status" value="1"/>
</dbReference>
<keyword evidence="1" id="KW-0378">Hydrolase</keyword>
<reference evidence="1 2" key="1">
    <citation type="submission" date="2019-11" db="EMBL/GenBank/DDBJ databases">
        <authorList>
            <person name="Li J."/>
        </authorList>
    </citation>
    <scope>NUCLEOTIDE SEQUENCE [LARGE SCALE GENOMIC DNA]</scope>
    <source>
        <strain evidence="1 2">MF47</strain>
    </source>
</reference>
<proteinExistence type="predicted"/>
<dbReference type="SFLD" id="SFLDS00003">
    <property type="entry name" value="Haloacid_Dehalogenase"/>
    <property type="match status" value="1"/>
</dbReference>
<dbReference type="PANTHER" id="PTHR18901">
    <property type="entry name" value="2-DEOXYGLUCOSE-6-PHOSPHATE PHOSPHATASE 2"/>
    <property type="match status" value="1"/>
</dbReference>
<dbReference type="GO" id="GO:0016787">
    <property type="term" value="F:hydrolase activity"/>
    <property type="evidence" value="ECO:0007669"/>
    <property type="project" value="UniProtKB-KW"/>
</dbReference>
<dbReference type="AlphaFoldDB" id="A0A5Q2MFM0"/>
<accession>A0A5Q2MFM0</accession>
<keyword evidence="2" id="KW-1185">Reference proteome</keyword>